<reference evidence="1" key="2">
    <citation type="submission" date="2019-06" db="EMBL/GenBank/DDBJ databases">
        <title>Genomics analysis of Aphanomyces spp. identifies a new class of oomycete effector associated with host adaptation.</title>
        <authorList>
            <person name="Gaulin E."/>
        </authorList>
    </citation>
    <scope>NUCLEOTIDE SEQUENCE</scope>
    <source>
        <strain evidence="1">CBS 578.67</strain>
    </source>
</reference>
<organism evidence="2 3">
    <name type="scientific">Aphanomyces stellatus</name>
    <dbReference type="NCBI Taxonomy" id="120398"/>
    <lineage>
        <taxon>Eukaryota</taxon>
        <taxon>Sar</taxon>
        <taxon>Stramenopiles</taxon>
        <taxon>Oomycota</taxon>
        <taxon>Saprolegniomycetes</taxon>
        <taxon>Saprolegniales</taxon>
        <taxon>Verrucalvaceae</taxon>
        <taxon>Aphanomyces</taxon>
    </lineage>
</organism>
<accession>A0A485LP37</accession>
<evidence type="ECO:0000313" key="3">
    <source>
        <dbReference type="Proteomes" id="UP000332933"/>
    </source>
</evidence>
<gene>
    <name evidence="2" type="primary">Aste57867_23927</name>
    <name evidence="1" type="ORF">As57867_023854</name>
    <name evidence="2" type="ORF">ASTE57867_23927</name>
</gene>
<name>A0A485LP37_9STRA</name>
<reference evidence="2 3" key="1">
    <citation type="submission" date="2019-03" db="EMBL/GenBank/DDBJ databases">
        <authorList>
            <person name="Gaulin E."/>
            <person name="Dumas B."/>
        </authorList>
    </citation>
    <scope>NUCLEOTIDE SEQUENCE [LARGE SCALE GENOMIC DNA]</scope>
    <source>
        <strain evidence="2">CBS 568.67</strain>
    </source>
</reference>
<evidence type="ECO:0000313" key="1">
    <source>
        <dbReference type="EMBL" id="KAF0684081.1"/>
    </source>
</evidence>
<sequence>MALKGGAWLSDEDPDLEGLSQTAVGNAVLPLYIIDERKMKATKKLSKFFSGGDYPAYCNDKKVHVLVVVPEGAVPSICPRISVTNLLRQNSLPGMEFMEAMKQPGFKIPVVDSQNVSMWGANAFTYGIAEYGSCIDEFIEHTIVGGSELGVVSMDAMWLKLFMSLCDCTIYRDQTHGSSSRSGMRPDAVIAKANVLVGKCEAKFSVNQIETATSELTEKMAGSRLCYFSHRNDLHSSLVHQLGTHGATPIDLHLFLENV</sequence>
<dbReference type="AlphaFoldDB" id="A0A485LP37"/>
<dbReference type="EMBL" id="CAADRA010007351">
    <property type="protein sequence ID" value="VFU00570.1"/>
    <property type="molecule type" value="Genomic_DNA"/>
</dbReference>
<dbReference type="EMBL" id="VJMH01007325">
    <property type="protein sequence ID" value="KAF0684081.1"/>
    <property type="molecule type" value="Genomic_DNA"/>
</dbReference>
<protein>
    <submittedName>
        <fullName evidence="2">Aste57867_23927 protein</fullName>
    </submittedName>
</protein>
<evidence type="ECO:0000313" key="2">
    <source>
        <dbReference type="EMBL" id="VFU00570.1"/>
    </source>
</evidence>
<keyword evidence="3" id="KW-1185">Reference proteome</keyword>
<dbReference type="Proteomes" id="UP000332933">
    <property type="component" value="Unassembled WGS sequence"/>
</dbReference>
<proteinExistence type="predicted"/>
<dbReference type="OrthoDB" id="165609at2759"/>